<reference evidence="2 3" key="1">
    <citation type="submission" date="2017-04" db="EMBL/GenBank/DDBJ databases">
        <authorList>
            <person name="Afonso C.L."/>
            <person name="Miller P.J."/>
            <person name="Scott M.A."/>
            <person name="Spackman E."/>
            <person name="Goraichik I."/>
            <person name="Dimitrov K.M."/>
            <person name="Suarez D.L."/>
            <person name="Swayne D.E."/>
        </authorList>
    </citation>
    <scope>NUCLEOTIDE SEQUENCE [LARGE SCALE GENOMIC DNA]</scope>
    <source>
        <strain evidence="2 3">DSM 19625</strain>
    </source>
</reference>
<proteinExistence type="predicted"/>
<dbReference type="STRING" id="475255.SAMN04488101_11253"/>
<accession>A0A1W2EFZ6</accession>
<dbReference type="Proteomes" id="UP000192678">
    <property type="component" value="Unassembled WGS sequence"/>
</dbReference>
<keyword evidence="1" id="KW-1133">Transmembrane helix</keyword>
<gene>
    <name evidence="2" type="ORF">SAMN04488101_11253</name>
</gene>
<feature type="transmembrane region" description="Helical" evidence="1">
    <location>
        <begin position="56"/>
        <end position="73"/>
    </location>
</feature>
<evidence type="ECO:0000313" key="3">
    <source>
        <dbReference type="Proteomes" id="UP000192678"/>
    </source>
</evidence>
<evidence type="ECO:0000313" key="2">
    <source>
        <dbReference type="EMBL" id="SMD08670.1"/>
    </source>
</evidence>
<organism evidence="2 3">
    <name type="scientific">Pedobacter nyackensis</name>
    <dbReference type="NCBI Taxonomy" id="475255"/>
    <lineage>
        <taxon>Bacteria</taxon>
        <taxon>Pseudomonadati</taxon>
        <taxon>Bacteroidota</taxon>
        <taxon>Sphingobacteriia</taxon>
        <taxon>Sphingobacteriales</taxon>
        <taxon>Sphingobacteriaceae</taxon>
        <taxon>Pedobacter</taxon>
    </lineage>
</organism>
<feature type="transmembrane region" description="Helical" evidence="1">
    <location>
        <begin position="85"/>
        <end position="102"/>
    </location>
</feature>
<dbReference type="EMBL" id="FWYB01000012">
    <property type="protein sequence ID" value="SMD08670.1"/>
    <property type="molecule type" value="Genomic_DNA"/>
</dbReference>
<keyword evidence="1" id="KW-0812">Transmembrane</keyword>
<sequence length="205" mass="24270">MQYDFSQHTLLEKKQFRFIEDGLSIRQSSIGKIHEYELKYENVGTKITHWKNGQKIFLVVAAFLTFVSFVLYFDRQNGGQVDPFMQLFILILISLLVFLYFFTFKTACYLTSAGNPNPIEFFSNKPDKETVDKFIDEILSRRRQFLLQRHGQLNKNLSYEPQYYNLIWLLDNNVINQVEYEKKLKELNTLFTSTPTIKGFSIKND</sequence>
<protein>
    <submittedName>
        <fullName evidence="2">Uncharacterized protein</fullName>
    </submittedName>
</protein>
<keyword evidence="1" id="KW-0472">Membrane</keyword>
<dbReference type="OrthoDB" id="1252436at2"/>
<dbReference type="RefSeq" id="WP_084291066.1">
    <property type="nucleotide sequence ID" value="NZ_FWYB01000012.1"/>
</dbReference>
<name>A0A1W2EFZ6_9SPHI</name>
<dbReference type="AlphaFoldDB" id="A0A1W2EFZ6"/>
<evidence type="ECO:0000256" key="1">
    <source>
        <dbReference type="SAM" id="Phobius"/>
    </source>
</evidence>
<keyword evidence="3" id="KW-1185">Reference proteome</keyword>